<keyword evidence="1" id="KW-0812">Transmembrane</keyword>
<feature type="transmembrane region" description="Helical" evidence="1">
    <location>
        <begin position="207"/>
        <end position="228"/>
    </location>
</feature>
<sequence length="290" mass="32349">MKHHDGYAKVAQWMAQDADNETLVFRKFDELAVHNLLYLQSELLELEERLCEMNKVVSNGVDMDLKGAAREWEVLQAHVAGDTTRAEVAEAAKKRMTLVHEIRTKLREYHEALLLQSQIANICRPDRRVLDAMRTCLFRPTPFKYLGGKASRFLESEKDLVALKSSPDSDYLSRFLRRYWVQSRELAPDMHGGQIARFEESAIAKTANIVTVLVAAIFLIGSILAFHYARGDALKLSMIAAFTIGFSASIGLITNARRAEVFAATAAYAAVLVVFVSSDLAGNSTQSPQP</sequence>
<evidence type="ECO:0000259" key="2">
    <source>
        <dbReference type="Pfam" id="PF20237"/>
    </source>
</evidence>
<evidence type="ECO:0000313" key="3">
    <source>
        <dbReference type="EMBL" id="KAK3325064.1"/>
    </source>
</evidence>
<dbReference type="EMBL" id="JAUEDM010000002">
    <property type="protein sequence ID" value="KAK3325064.1"/>
    <property type="molecule type" value="Genomic_DNA"/>
</dbReference>
<dbReference type="PANTHER" id="PTHR34502">
    <property type="entry name" value="DUF6594 DOMAIN-CONTAINING PROTEIN-RELATED"/>
    <property type="match status" value="1"/>
</dbReference>
<keyword evidence="4" id="KW-1185">Reference proteome</keyword>
<feature type="transmembrane region" description="Helical" evidence="1">
    <location>
        <begin position="234"/>
        <end position="254"/>
    </location>
</feature>
<evidence type="ECO:0000256" key="1">
    <source>
        <dbReference type="SAM" id="Phobius"/>
    </source>
</evidence>
<reference evidence="3" key="1">
    <citation type="journal article" date="2023" name="Mol. Phylogenet. Evol.">
        <title>Genome-scale phylogeny and comparative genomics of the fungal order Sordariales.</title>
        <authorList>
            <person name="Hensen N."/>
            <person name="Bonometti L."/>
            <person name="Westerberg I."/>
            <person name="Brannstrom I.O."/>
            <person name="Guillou S."/>
            <person name="Cros-Aarteil S."/>
            <person name="Calhoun S."/>
            <person name="Haridas S."/>
            <person name="Kuo A."/>
            <person name="Mondo S."/>
            <person name="Pangilinan J."/>
            <person name="Riley R."/>
            <person name="LaButti K."/>
            <person name="Andreopoulos B."/>
            <person name="Lipzen A."/>
            <person name="Chen C."/>
            <person name="Yan M."/>
            <person name="Daum C."/>
            <person name="Ng V."/>
            <person name="Clum A."/>
            <person name="Steindorff A."/>
            <person name="Ohm R.A."/>
            <person name="Martin F."/>
            <person name="Silar P."/>
            <person name="Natvig D.O."/>
            <person name="Lalanne C."/>
            <person name="Gautier V."/>
            <person name="Ament-Velasquez S.L."/>
            <person name="Kruys A."/>
            <person name="Hutchinson M.I."/>
            <person name="Powell A.J."/>
            <person name="Barry K."/>
            <person name="Miller A.N."/>
            <person name="Grigoriev I.V."/>
            <person name="Debuchy R."/>
            <person name="Gladieux P."/>
            <person name="Hiltunen Thoren M."/>
            <person name="Johannesson H."/>
        </authorList>
    </citation>
    <scope>NUCLEOTIDE SEQUENCE</scope>
    <source>
        <strain evidence="3">CBS 118394</strain>
    </source>
</reference>
<dbReference type="Pfam" id="PF20237">
    <property type="entry name" value="DUF6594"/>
    <property type="match status" value="1"/>
</dbReference>
<comment type="caution">
    <text evidence="3">The sequence shown here is derived from an EMBL/GenBank/DDBJ whole genome shotgun (WGS) entry which is preliminary data.</text>
</comment>
<feature type="transmembrane region" description="Helical" evidence="1">
    <location>
        <begin position="261"/>
        <end position="281"/>
    </location>
</feature>
<name>A0AAE0IHD6_9PEZI</name>
<gene>
    <name evidence="3" type="ORF">B0H66DRAFT_599251</name>
</gene>
<reference evidence="3" key="2">
    <citation type="submission" date="2023-06" db="EMBL/GenBank/DDBJ databases">
        <authorList>
            <consortium name="Lawrence Berkeley National Laboratory"/>
            <person name="Haridas S."/>
            <person name="Hensen N."/>
            <person name="Bonometti L."/>
            <person name="Westerberg I."/>
            <person name="Brannstrom I.O."/>
            <person name="Guillou S."/>
            <person name="Cros-Aarteil S."/>
            <person name="Calhoun S."/>
            <person name="Kuo A."/>
            <person name="Mondo S."/>
            <person name="Pangilinan J."/>
            <person name="Riley R."/>
            <person name="Labutti K."/>
            <person name="Andreopoulos B."/>
            <person name="Lipzen A."/>
            <person name="Chen C."/>
            <person name="Yanf M."/>
            <person name="Daum C."/>
            <person name="Ng V."/>
            <person name="Clum A."/>
            <person name="Steindorff A."/>
            <person name="Ohm R."/>
            <person name="Martin F."/>
            <person name="Silar P."/>
            <person name="Natvig D."/>
            <person name="Lalanne C."/>
            <person name="Gautier V."/>
            <person name="Ament-Velasquez S.L."/>
            <person name="Kruys A."/>
            <person name="Hutchinson M.I."/>
            <person name="Powell A.J."/>
            <person name="Barry K."/>
            <person name="Miller A.N."/>
            <person name="Grigoriev I.V."/>
            <person name="Debuchy R."/>
            <person name="Gladieux P."/>
            <person name="Thoren M.H."/>
            <person name="Johannesson H."/>
        </authorList>
    </citation>
    <scope>NUCLEOTIDE SEQUENCE</scope>
    <source>
        <strain evidence="3">CBS 118394</strain>
    </source>
</reference>
<dbReference type="PANTHER" id="PTHR34502:SF4">
    <property type="entry name" value="DUF6594 DOMAIN-CONTAINING PROTEIN"/>
    <property type="match status" value="1"/>
</dbReference>
<dbReference type="Proteomes" id="UP001283341">
    <property type="component" value="Unassembled WGS sequence"/>
</dbReference>
<proteinExistence type="predicted"/>
<feature type="domain" description="DUF6594" evidence="2">
    <location>
        <begin position="7"/>
        <end position="273"/>
    </location>
</feature>
<evidence type="ECO:0000313" key="4">
    <source>
        <dbReference type="Proteomes" id="UP001283341"/>
    </source>
</evidence>
<keyword evidence="1" id="KW-1133">Transmembrane helix</keyword>
<dbReference type="InterPro" id="IPR046529">
    <property type="entry name" value="DUF6594"/>
</dbReference>
<organism evidence="3 4">
    <name type="scientific">Apodospora peruviana</name>
    <dbReference type="NCBI Taxonomy" id="516989"/>
    <lineage>
        <taxon>Eukaryota</taxon>
        <taxon>Fungi</taxon>
        <taxon>Dikarya</taxon>
        <taxon>Ascomycota</taxon>
        <taxon>Pezizomycotina</taxon>
        <taxon>Sordariomycetes</taxon>
        <taxon>Sordariomycetidae</taxon>
        <taxon>Sordariales</taxon>
        <taxon>Lasiosphaeriaceae</taxon>
        <taxon>Apodospora</taxon>
    </lineage>
</organism>
<accession>A0AAE0IHD6</accession>
<keyword evidence="1" id="KW-0472">Membrane</keyword>
<dbReference type="AlphaFoldDB" id="A0AAE0IHD6"/>
<protein>
    <recommendedName>
        <fullName evidence="2">DUF6594 domain-containing protein</fullName>
    </recommendedName>
</protein>